<protein>
    <submittedName>
        <fullName evidence="2">Uncharacterized protein DUF2242</fullName>
    </submittedName>
</protein>
<dbReference type="RefSeq" id="WP_066785084.1">
    <property type="nucleotide sequence ID" value="NZ_VFPV01000003.1"/>
</dbReference>
<accession>A0A543L2B2</accession>
<gene>
    <name evidence="2" type="ORF">BDD18_3397</name>
</gene>
<dbReference type="Proteomes" id="UP000316993">
    <property type="component" value="Unassembled WGS sequence"/>
</dbReference>
<reference evidence="2 3" key="1">
    <citation type="submission" date="2019-06" db="EMBL/GenBank/DDBJ databases">
        <title>Genomic Encyclopedia of Archaeal and Bacterial Type Strains, Phase II (KMG-II): from individual species to whole genera.</title>
        <authorList>
            <person name="Goeker M."/>
        </authorList>
    </citation>
    <scope>NUCLEOTIDE SEQUENCE [LARGE SCALE GENOMIC DNA]</scope>
    <source>
        <strain evidence="2 3">DSM 7270</strain>
    </source>
</reference>
<dbReference type="Pfam" id="PF10001">
    <property type="entry name" value="DUF2242"/>
    <property type="match status" value="1"/>
</dbReference>
<evidence type="ECO:0000313" key="2">
    <source>
        <dbReference type="EMBL" id="TQN01430.1"/>
    </source>
</evidence>
<dbReference type="PROSITE" id="PS51257">
    <property type="entry name" value="PROKAR_LIPOPROTEIN"/>
    <property type="match status" value="1"/>
</dbReference>
<organism evidence="2 3">
    <name type="scientific">Acidovorax temperans</name>
    <dbReference type="NCBI Taxonomy" id="80878"/>
    <lineage>
        <taxon>Bacteria</taxon>
        <taxon>Pseudomonadati</taxon>
        <taxon>Pseudomonadota</taxon>
        <taxon>Betaproteobacteria</taxon>
        <taxon>Burkholderiales</taxon>
        <taxon>Comamonadaceae</taxon>
        <taxon>Acidovorax</taxon>
    </lineage>
</organism>
<feature type="chain" id="PRO_5021771978" evidence="1">
    <location>
        <begin position="23"/>
        <end position="192"/>
    </location>
</feature>
<comment type="caution">
    <text evidence="2">The sequence shown here is derived from an EMBL/GenBank/DDBJ whole genome shotgun (WGS) entry which is preliminary data.</text>
</comment>
<sequence>MPLPIGRRVMSAIALCAVTLLAGCATTGSVPVFYGPQEKFGSLATYSRLFDATPAQTCEASRRALLSQGYLINTTTAEMVEGKKSFQPSPETHLQMVIRVVCVPDSPSGKVSLGFVTALQDSYALRKTNNSASLGVGALGSVSLPIAASSDSLVKVGSETIASDVFYDSFFDLIKRYLAADDLPPEASASGG</sequence>
<dbReference type="EMBL" id="VFPV01000003">
    <property type="protein sequence ID" value="TQN01430.1"/>
    <property type="molecule type" value="Genomic_DNA"/>
</dbReference>
<feature type="signal peptide" evidence="1">
    <location>
        <begin position="1"/>
        <end position="22"/>
    </location>
</feature>
<keyword evidence="1" id="KW-0732">Signal</keyword>
<name>A0A543L2B2_9BURK</name>
<dbReference type="AlphaFoldDB" id="A0A543L2B2"/>
<proteinExistence type="predicted"/>
<dbReference type="InterPro" id="IPR018718">
    <property type="entry name" value="DUF2242"/>
</dbReference>
<evidence type="ECO:0000256" key="1">
    <source>
        <dbReference type="SAM" id="SignalP"/>
    </source>
</evidence>
<evidence type="ECO:0000313" key="3">
    <source>
        <dbReference type="Proteomes" id="UP000316993"/>
    </source>
</evidence>